<dbReference type="InterPro" id="IPR019734">
    <property type="entry name" value="TPR_rpt"/>
</dbReference>
<name>A0ABD3R6F9_9STRA</name>
<dbReference type="Gene3D" id="1.25.40.10">
    <property type="entry name" value="Tetratricopeptide repeat domain"/>
    <property type="match status" value="2"/>
</dbReference>
<dbReference type="PANTHER" id="PTHR16305:SF28">
    <property type="entry name" value="GUANYLATE CYCLASE DOMAIN-CONTAINING PROTEIN"/>
    <property type="match status" value="1"/>
</dbReference>
<protein>
    <submittedName>
        <fullName evidence="4">Uncharacterized protein</fullName>
    </submittedName>
</protein>
<evidence type="ECO:0000256" key="2">
    <source>
        <dbReference type="ARBA" id="ARBA00022840"/>
    </source>
</evidence>
<keyword evidence="5" id="KW-1185">Reference proteome</keyword>
<proteinExistence type="predicted"/>
<dbReference type="PANTHER" id="PTHR16305">
    <property type="entry name" value="TESTICULAR SOLUBLE ADENYLYL CYCLASE"/>
    <property type="match status" value="1"/>
</dbReference>
<accession>A0ABD3R6F9</accession>
<sequence>MDIIFFRQPIKRSSSTKTAACMINSRSADTRANGVKVIIGDDNSTSSENDDGNNKSKLGKSLDRVTSFLGTIVSMGGQNNNVNNYNDSFPDPQNDGTYAGLAKDDNLYTLVRSVRHTNDVTGGGGGQCHTTMADDLDISDYHSLMSCNGGDSLDISKRSFIDDDRSNMGGVHERRSSTSSSVMHRRYSDVTKLSAVSSVENLASRLTSRCHSSEMSSVTRSLVLRPPLNSSAQLKPSPSLTKSTVGRRSSHVIAAPQSYPDPPPRANSSFTDHHAKSRTTFVRRNMSMAASKAESFRDFQKLIKDKGAITGSAIRHMMLEAAEEHAVNAVNNNENDGMGGGLDACDGRDDLLNVVNENDGIESLKPRHQTLRFDDVDGDCPDDANDAERQLRLNMDPMFGGTTRRPYINIPSRESYVKTLIDHFHNAADRGESRLLTVHGRKFVGKTRLIHHVIDTVQSQGGGYRVFTSVRSASDIFTSFYCFREIMSAALGACDSVTESIDEYNYEQVADRDTLAGSIKKEEDSDLKILERLRRRKILTKSDQLMISRILPAVMDDQLLSLLSCGNPAALIKDIATSLFKILIPLQPLCFVFEADGDECVIDPSSWGLIEEMLLTAGTQCPQMLMIAISRHSLVDSIPPSLIEKQVVKNIHVEKMDRSDSVCFIRALFCDANIDRNMQVDEHVADAVYHRADGCPLFTERIILWSQRKYLIELDETRNAVALNLPTIDRIDHGNRCDLSTRGKGELLLLKTLPANLNEEILENINNLPHHILDALKVASQIGISFDVNDYASLCLQGFHNCLQELIISHGIFDGTNGHYFRWRHVAVYEAILSIIISNERLELQVRIADSLQDLSLSPTGKSDARYARHYELAERWDDAFDRYMKAGEQAEKNRDFAGAVGIYQQAKVCLTKARKNQSLQRRLSPHAALGLCFKELMRYEDAETELEFCLEQIMTVPEQRRSIEIELEVVATLAMLKQSQSKYSEAMVMYERALPIARANRETHSQVWLAHHVASCAEIYRKSGALLQAKTLHMEALAYRELAVIGNECTTLELAISYTQLGCTMSGLGDNSGAYNLHKKALAARVGHLDFCHSLVSESLNYCADALQALGKGREGIPLSMHAVKIRKIVYGSNHPAYAHALSVFASCYHQVGRSNDALVLLKECLEICEKTLNKHHANLIPNLMHYGSVLSMLGDGAMARVAYTRALCIHEINFKEGQNTTQLVKLQNALKELSISSEPQKKEMAVLDLIDLPISFENSITHVVVCADIGHRSSDEYMLCCASSFQKMGILKLVSIVAASPHLQTNITREALDSLLLSNVPVAYSTSSTSGSRAANDATLSANYGNLSSHVSHNGVELLRRVLLKAPEKSLVVMCTACFGDVSGVIETHRDLFATKVKEVVVIGSVKPVRRRGLIEPEGSAENENFLFSKNVYSACQELNIPTVTLFKTVARGFPFSSTLVDDLTLSNHMVSAKVQEAEEMHMNSVWELIKQLKSDTSYFAPNNVDVKRFHKYSLGGKPAPARRNIWPSIKSINLELVLGLICCIPSYQNTHFRWESHQVNGTVHKVCRHDDSAAGIINAEALSNEIHFLVGFALRASLLNTSC</sequence>
<comment type="caution">
    <text evidence="4">The sequence shown here is derived from an EMBL/GenBank/DDBJ whole genome shotgun (WGS) entry which is preliminary data.</text>
</comment>
<dbReference type="SUPFAM" id="SSF48452">
    <property type="entry name" value="TPR-like"/>
    <property type="match status" value="2"/>
</dbReference>
<dbReference type="SMART" id="SM00028">
    <property type="entry name" value="TPR"/>
    <property type="match status" value="3"/>
</dbReference>
<feature type="compositionally biased region" description="Polar residues" evidence="3">
    <location>
        <begin position="228"/>
        <end position="247"/>
    </location>
</feature>
<dbReference type="Gene3D" id="3.90.245.10">
    <property type="entry name" value="Ribonucleoside hydrolase-like"/>
    <property type="match status" value="1"/>
</dbReference>
<keyword evidence="2" id="KW-0067">ATP-binding</keyword>
<dbReference type="EMBL" id="JALLPB020000738">
    <property type="protein sequence ID" value="KAL3806766.1"/>
    <property type="molecule type" value="Genomic_DNA"/>
</dbReference>
<evidence type="ECO:0000256" key="1">
    <source>
        <dbReference type="ARBA" id="ARBA00022741"/>
    </source>
</evidence>
<gene>
    <name evidence="4" type="ORF">ACHAXA_000783</name>
</gene>
<feature type="compositionally biased region" description="Polar residues" evidence="3">
    <location>
        <begin position="209"/>
        <end position="220"/>
    </location>
</feature>
<feature type="region of interest" description="Disordered" evidence="3">
    <location>
        <begin position="209"/>
        <end position="274"/>
    </location>
</feature>
<keyword evidence="1" id="KW-0547">Nucleotide-binding</keyword>
<evidence type="ECO:0000313" key="4">
    <source>
        <dbReference type="EMBL" id="KAL3806766.1"/>
    </source>
</evidence>
<dbReference type="InterPro" id="IPR011990">
    <property type="entry name" value="TPR-like_helical_dom_sf"/>
</dbReference>
<dbReference type="GO" id="GO:0005524">
    <property type="term" value="F:ATP binding"/>
    <property type="evidence" value="ECO:0007669"/>
    <property type="project" value="UniProtKB-KW"/>
</dbReference>
<dbReference type="Pfam" id="PF13424">
    <property type="entry name" value="TPR_12"/>
    <property type="match status" value="1"/>
</dbReference>
<evidence type="ECO:0000256" key="3">
    <source>
        <dbReference type="SAM" id="MobiDB-lite"/>
    </source>
</evidence>
<dbReference type="InterPro" id="IPR036452">
    <property type="entry name" value="Ribo_hydro-like"/>
</dbReference>
<evidence type="ECO:0000313" key="5">
    <source>
        <dbReference type="Proteomes" id="UP001530377"/>
    </source>
</evidence>
<reference evidence="4 5" key="1">
    <citation type="submission" date="2024-10" db="EMBL/GenBank/DDBJ databases">
        <title>Updated reference genomes for cyclostephanoid diatoms.</title>
        <authorList>
            <person name="Roberts W.R."/>
            <person name="Alverson A.J."/>
        </authorList>
    </citation>
    <scope>NUCLEOTIDE SEQUENCE [LARGE SCALE GENOMIC DNA]</scope>
    <source>
        <strain evidence="4 5">AJA228-03</strain>
    </source>
</reference>
<dbReference type="Proteomes" id="UP001530377">
    <property type="component" value="Unassembled WGS sequence"/>
</dbReference>
<organism evidence="4 5">
    <name type="scientific">Cyclostephanos tholiformis</name>
    <dbReference type="NCBI Taxonomy" id="382380"/>
    <lineage>
        <taxon>Eukaryota</taxon>
        <taxon>Sar</taxon>
        <taxon>Stramenopiles</taxon>
        <taxon>Ochrophyta</taxon>
        <taxon>Bacillariophyta</taxon>
        <taxon>Coscinodiscophyceae</taxon>
        <taxon>Thalassiosirophycidae</taxon>
        <taxon>Stephanodiscales</taxon>
        <taxon>Stephanodiscaceae</taxon>
        <taxon>Cyclostephanos</taxon>
    </lineage>
</organism>